<reference evidence="1" key="1">
    <citation type="submission" date="2022-03" db="EMBL/GenBank/DDBJ databases">
        <authorList>
            <person name="Lindestad O."/>
        </authorList>
    </citation>
    <scope>NUCLEOTIDE SEQUENCE</scope>
</reference>
<comment type="caution">
    <text evidence="1">The sequence shown here is derived from an EMBL/GenBank/DDBJ whole genome shotgun (WGS) entry which is preliminary data.</text>
</comment>
<dbReference type="AlphaFoldDB" id="A0A8S4R2L2"/>
<evidence type="ECO:0000313" key="1">
    <source>
        <dbReference type="EMBL" id="CAH2229005.1"/>
    </source>
</evidence>
<organism evidence="1 2">
    <name type="scientific">Pararge aegeria aegeria</name>
    <dbReference type="NCBI Taxonomy" id="348720"/>
    <lineage>
        <taxon>Eukaryota</taxon>
        <taxon>Metazoa</taxon>
        <taxon>Ecdysozoa</taxon>
        <taxon>Arthropoda</taxon>
        <taxon>Hexapoda</taxon>
        <taxon>Insecta</taxon>
        <taxon>Pterygota</taxon>
        <taxon>Neoptera</taxon>
        <taxon>Endopterygota</taxon>
        <taxon>Lepidoptera</taxon>
        <taxon>Glossata</taxon>
        <taxon>Ditrysia</taxon>
        <taxon>Papilionoidea</taxon>
        <taxon>Nymphalidae</taxon>
        <taxon>Satyrinae</taxon>
        <taxon>Satyrini</taxon>
        <taxon>Parargina</taxon>
        <taxon>Pararge</taxon>
    </lineage>
</organism>
<dbReference type="EMBL" id="CAKXAJ010024665">
    <property type="protein sequence ID" value="CAH2229005.1"/>
    <property type="molecule type" value="Genomic_DNA"/>
</dbReference>
<accession>A0A8S4R2L2</accession>
<dbReference type="Proteomes" id="UP000838756">
    <property type="component" value="Unassembled WGS sequence"/>
</dbReference>
<keyword evidence="2" id="KW-1185">Reference proteome</keyword>
<name>A0A8S4R2L2_9NEOP</name>
<proteinExistence type="predicted"/>
<evidence type="ECO:0000313" key="2">
    <source>
        <dbReference type="Proteomes" id="UP000838756"/>
    </source>
</evidence>
<protein>
    <submittedName>
        <fullName evidence="1">Jg7076 protein</fullName>
    </submittedName>
</protein>
<gene>
    <name evidence="1" type="primary">jg7076</name>
    <name evidence="1" type="ORF">PAEG_LOCUS8505</name>
</gene>
<feature type="non-terminal residue" evidence="1">
    <location>
        <position position="1"/>
    </location>
</feature>
<sequence length="59" mass="7021">GRTIEYEDPHPRESPRTPFARYSGPDFRWARSLGCKNINNWTPQYSRRGRRIVNTVMLL</sequence>